<protein>
    <submittedName>
        <fullName evidence="6">Sugar ABC transporter substrate-binding protein</fullName>
    </submittedName>
</protein>
<dbReference type="RefSeq" id="WP_331375310.1">
    <property type="nucleotide sequence ID" value="NZ_CP133150.1"/>
</dbReference>
<evidence type="ECO:0000256" key="5">
    <source>
        <dbReference type="SAM" id="SignalP"/>
    </source>
</evidence>
<evidence type="ECO:0000256" key="2">
    <source>
        <dbReference type="ARBA" id="ARBA00022448"/>
    </source>
</evidence>
<feature type="signal peptide" evidence="5">
    <location>
        <begin position="1"/>
        <end position="23"/>
    </location>
</feature>
<dbReference type="EMBL" id="CP133150">
    <property type="protein sequence ID" value="WVT06246.1"/>
    <property type="molecule type" value="Genomic_DNA"/>
</dbReference>
<dbReference type="PANTHER" id="PTHR30061">
    <property type="entry name" value="MALTOSE-BINDING PERIPLASMIC PROTEIN"/>
    <property type="match status" value="1"/>
</dbReference>
<accession>A0ABZ2BG16</accession>
<keyword evidence="2" id="KW-0813">Transport</keyword>
<dbReference type="InterPro" id="IPR006059">
    <property type="entry name" value="SBP"/>
</dbReference>
<dbReference type="InterPro" id="IPR006061">
    <property type="entry name" value="SBP_1_CS"/>
</dbReference>
<keyword evidence="7" id="KW-1185">Reference proteome</keyword>
<evidence type="ECO:0000256" key="3">
    <source>
        <dbReference type="ARBA" id="ARBA00022729"/>
    </source>
</evidence>
<dbReference type="Pfam" id="PF01547">
    <property type="entry name" value="SBP_bac_1"/>
    <property type="match status" value="1"/>
</dbReference>
<evidence type="ECO:0000256" key="1">
    <source>
        <dbReference type="ARBA" id="ARBA00008520"/>
    </source>
</evidence>
<dbReference type="CDD" id="cd13585">
    <property type="entry name" value="PBP2_TMBP_like"/>
    <property type="match status" value="1"/>
</dbReference>
<dbReference type="SUPFAM" id="SSF53850">
    <property type="entry name" value="Periplasmic binding protein-like II"/>
    <property type="match status" value="1"/>
</dbReference>
<gene>
    <name evidence="6" type="ORF">RB548_22770</name>
</gene>
<comment type="similarity">
    <text evidence="1">Belongs to the bacterial solute-binding protein 1 family.</text>
</comment>
<organism evidence="6 7">
    <name type="scientific">Sinorhizobium chiapasense</name>
    <dbReference type="NCBI Taxonomy" id="501572"/>
    <lineage>
        <taxon>Bacteria</taxon>
        <taxon>Pseudomonadati</taxon>
        <taxon>Pseudomonadota</taxon>
        <taxon>Alphaproteobacteria</taxon>
        <taxon>Hyphomicrobiales</taxon>
        <taxon>Rhizobiaceae</taxon>
        <taxon>Sinorhizobium/Ensifer group</taxon>
        <taxon>Sinorhizobium</taxon>
    </lineage>
</organism>
<feature type="chain" id="PRO_5047156999" evidence="5">
    <location>
        <begin position="24"/>
        <end position="413"/>
    </location>
</feature>
<dbReference type="Gene3D" id="3.40.190.10">
    <property type="entry name" value="Periplasmic binding protein-like II"/>
    <property type="match status" value="1"/>
</dbReference>
<reference evidence="6" key="1">
    <citation type="submission" date="2023-08" db="EMBL/GenBank/DDBJ databases">
        <title>Complete genome sequence of Sinorhizobium chiapanecum ITTG S70 isolated from Acaciella angustissima nodules in Chiapas-Mexico.</title>
        <authorList>
            <person name="Rincon-Rosales R."/>
            <person name="Rogel M.A."/>
            <person name="Rincon-Medina C.I."/>
            <person name="Guerrero G."/>
            <person name="Manzano-Gomez L.A."/>
            <person name="Lopez-Lopez A."/>
            <person name="Rincon Molina F.A."/>
            <person name="Martinez-Romero E."/>
        </authorList>
    </citation>
    <scope>NUCLEOTIDE SEQUENCE</scope>
    <source>
        <strain evidence="6">ITTG S70</strain>
        <plasmid evidence="6">pSchITTGS70b</plasmid>
    </source>
</reference>
<dbReference type="PROSITE" id="PS01037">
    <property type="entry name" value="SBP_BACTERIAL_1"/>
    <property type="match status" value="1"/>
</dbReference>
<evidence type="ECO:0000313" key="7">
    <source>
        <dbReference type="Proteomes" id="UP001432360"/>
    </source>
</evidence>
<proteinExistence type="inferred from homology"/>
<evidence type="ECO:0000256" key="4">
    <source>
        <dbReference type="ARBA" id="ARBA00022764"/>
    </source>
</evidence>
<dbReference type="PANTHER" id="PTHR30061:SF50">
    <property type="entry name" value="MALTOSE_MALTODEXTRIN-BINDING PERIPLASMIC PROTEIN"/>
    <property type="match status" value="1"/>
</dbReference>
<geneLocation type="plasmid" evidence="6 7">
    <name>pSchITTGS70b</name>
</geneLocation>
<keyword evidence="4" id="KW-0574">Periplasm</keyword>
<dbReference type="Proteomes" id="UP001432360">
    <property type="component" value="Plasmid pSchITTGS70b"/>
</dbReference>
<evidence type="ECO:0000313" key="6">
    <source>
        <dbReference type="EMBL" id="WVT06246.1"/>
    </source>
</evidence>
<keyword evidence="6" id="KW-0614">Plasmid</keyword>
<sequence length="413" mass="45212">MKSVIRRGALALAIALWSSASHAAEIQWPSFLWNDPGLAPALKDLKTTFEQENPQDHINNVLIPVSTFWDKQFADVRSGNPADIGTFYDPDVRAYIEQGLLEPLDGYLSAAGIDRTSFVPTASLGQKDGHVYAIPVVVNARALFYNEKLFRDAGVQPPKDADTFLQAAKALRRPQVQQFGFATASKPGNANLMFIEVSPLMVGFGGGFFKEGRPNANAPETIAALRLYKELFDQNLIPRGVETGSYRDMFAHGKIGMYASGAFMAGVVEAADKDVYKDLRAMPLPFPGGQTMSITVFLGIPKGAKNKDAAAAVLMRLLKDDFQLKIAQIGKAHPGRVNMLPDTFFDQNPWFKAFQQATLTARSYAPEGAEQYGPEIIKVVSEGLEAMLFQGVSPEETANDLQQKLTEFIATKK</sequence>
<keyword evidence="3 5" id="KW-0732">Signal</keyword>
<name>A0ABZ2BG16_9HYPH</name>